<evidence type="ECO:0000256" key="9">
    <source>
        <dbReference type="ARBA" id="ARBA00023201"/>
    </source>
</evidence>
<dbReference type="Gene3D" id="1.20.1530.20">
    <property type="match status" value="1"/>
</dbReference>
<evidence type="ECO:0000256" key="6">
    <source>
        <dbReference type="ARBA" id="ARBA00023053"/>
    </source>
</evidence>
<dbReference type="PANTHER" id="PTHR43562">
    <property type="entry name" value="NAPA-TYPE SODIUM/HYDROGEN ANTIPORTER"/>
    <property type="match status" value="1"/>
</dbReference>
<evidence type="ECO:0000256" key="7">
    <source>
        <dbReference type="ARBA" id="ARBA00023065"/>
    </source>
</evidence>
<dbReference type="InterPro" id="IPR006153">
    <property type="entry name" value="Cation/H_exchanger_TM"/>
</dbReference>
<dbReference type="RefSeq" id="WP_133040363.1">
    <property type="nucleotide sequence ID" value="NZ_SLWF01000038.1"/>
</dbReference>
<keyword evidence="4 10" id="KW-0812">Transmembrane</keyword>
<feature type="transmembrane region" description="Helical" evidence="10">
    <location>
        <begin position="282"/>
        <end position="298"/>
    </location>
</feature>
<sequence>MPIDDLLIALFLILLLSRLLGETCQRFGWPVVVGEIAAGVLLGPSALGWLTPNPLLANIAELGIILLLFSIGSETSIKRLYHAGSQVLLVALIGIVLPLLFTGLAAFYWLSLPPFAALFYGCALTATSIGISLRVLKDAGQQQQHSSQIILGAAVADDIAGVILLSLLFSFATGAGFAPLPLLKLVLTLLVFLVFAPPLGRLLIYLLRFASGHAHNEGYEAVVMLALICLFAWLAHLAGAPALLGGFSAGLALSRQFVWPWQRYLQNPFAFTNKLEHAMQPLTEVFAPVFFVYVGISIDVSHLQLSGTDLLWLAGIVLLALAGKLLAGLAVQGPWRDKWLVGCAMIPRGEVGLVFAQFGQQLQIISTDIFTGLVLVIAITTLLGPLLLKTLLSHNNHSQKTPQ</sequence>
<evidence type="ECO:0000256" key="2">
    <source>
        <dbReference type="ARBA" id="ARBA00022448"/>
    </source>
</evidence>
<keyword evidence="9" id="KW-0739">Sodium transport</keyword>
<dbReference type="GO" id="GO:1902600">
    <property type="term" value="P:proton transmembrane transport"/>
    <property type="evidence" value="ECO:0007669"/>
    <property type="project" value="InterPro"/>
</dbReference>
<dbReference type="EMBL" id="SLWF01000038">
    <property type="protein sequence ID" value="TCN78519.1"/>
    <property type="molecule type" value="Genomic_DNA"/>
</dbReference>
<dbReference type="OrthoDB" id="9781411at2"/>
<name>A0A4R2FE36_9GAMM</name>
<keyword evidence="3" id="KW-0050">Antiport</keyword>
<keyword evidence="2" id="KW-0813">Transport</keyword>
<feature type="transmembrane region" description="Helical" evidence="10">
    <location>
        <begin position="55"/>
        <end position="75"/>
    </location>
</feature>
<keyword evidence="6" id="KW-0915">Sodium</keyword>
<dbReference type="GO" id="GO:0015297">
    <property type="term" value="F:antiporter activity"/>
    <property type="evidence" value="ECO:0007669"/>
    <property type="project" value="UniProtKB-KW"/>
</dbReference>
<accession>A0A4R2FE36</accession>
<reference evidence="12 13" key="1">
    <citation type="submission" date="2019-03" db="EMBL/GenBank/DDBJ databases">
        <title>Freshwater and sediment microbial communities from various areas in North America, analyzing microbe dynamics in response to fracking.</title>
        <authorList>
            <person name="Lamendella R."/>
        </authorList>
    </citation>
    <scope>NUCLEOTIDE SEQUENCE [LARGE SCALE GENOMIC DNA]</scope>
    <source>
        <strain evidence="12 13">74A</strain>
    </source>
</reference>
<feature type="transmembrane region" description="Helical" evidence="10">
    <location>
        <begin position="310"/>
        <end position="327"/>
    </location>
</feature>
<dbReference type="Pfam" id="PF00999">
    <property type="entry name" value="Na_H_Exchanger"/>
    <property type="match status" value="1"/>
</dbReference>
<organism evidence="12 13">
    <name type="scientific">Shewanella fodinae</name>
    <dbReference type="NCBI Taxonomy" id="552357"/>
    <lineage>
        <taxon>Bacteria</taxon>
        <taxon>Pseudomonadati</taxon>
        <taxon>Pseudomonadota</taxon>
        <taxon>Gammaproteobacteria</taxon>
        <taxon>Alteromonadales</taxon>
        <taxon>Shewanellaceae</taxon>
        <taxon>Shewanella</taxon>
    </lineage>
</organism>
<dbReference type="PANTHER" id="PTHR43562:SF3">
    <property type="entry name" value="SODIUM ION_PROTON EXCHANGER (EUROFUNG)"/>
    <property type="match status" value="1"/>
</dbReference>
<feature type="transmembrane region" description="Helical" evidence="10">
    <location>
        <begin position="148"/>
        <end position="173"/>
    </location>
</feature>
<evidence type="ECO:0000313" key="12">
    <source>
        <dbReference type="EMBL" id="TCN78519.1"/>
    </source>
</evidence>
<evidence type="ECO:0000313" key="13">
    <source>
        <dbReference type="Proteomes" id="UP000294832"/>
    </source>
</evidence>
<dbReference type="Proteomes" id="UP000294832">
    <property type="component" value="Unassembled WGS sequence"/>
</dbReference>
<evidence type="ECO:0000256" key="1">
    <source>
        <dbReference type="ARBA" id="ARBA00004141"/>
    </source>
</evidence>
<evidence type="ECO:0000256" key="3">
    <source>
        <dbReference type="ARBA" id="ARBA00022449"/>
    </source>
</evidence>
<protein>
    <submittedName>
        <fullName evidence="12">Transporter (CPA2 family)</fullName>
    </submittedName>
</protein>
<feature type="domain" description="Cation/H+ exchanger transmembrane" evidence="11">
    <location>
        <begin position="14"/>
        <end position="392"/>
    </location>
</feature>
<evidence type="ECO:0000256" key="5">
    <source>
        <dbReference type="ARBA" id="ARBA00022989"/>
    </source>
</evidence>
<evidence type="ECO:0000256" key="10">
    <source>
        <dbReference type="SAM" id="Phobius"/>
    </source>
</evidence>
<feature type="transmembrane region" description="Helical" evidence="10">
    <location>
        <begin position="87"/>
        <end position="109"/>
    </location>
</feature>
<evidence type="ECO:0000256" key="8">
    <source>
        <dbReference type="ARBA" id="ARBA00023136"/>
    </source>
</evidence>
<dbReference type="InterPro" id="IPR038770">
    <property type="entry name" value="Na+/solute_symporter_sf"/>
</dbReference>
<keyword evidence="5 10" id="KW-1133">Transmembrane helix</keyword>
<comment type="subcellular location">
    <subcellularLocation>
        <location evidence="1">Membrane</location>
        <topology evidence="1">Multi-pass membrane protein</topology>
    </subcellularLocation>
</comment>
<dbReference type="GO" id="GO:0016020">
    <property type="term" value="C:membrane"/>
    <property type="evidence" value="ECO:0007669"/>
    <property type="project" value="UniProtKB-SubCell"/>
</dbReference>
<gene>
    <name evidence="12" type="ORF">EDC91_1383</name>
</gene>
<keyword evidence="8 10" id="KW-0472">Membrane</keyword>
<feature type="transmembrane region" description="Helical" evidence="10">
    <location>
        <begin position="115"/>
        <end position="136"/>
    </location>
</feature>
<feature type="transmembrane region" description="Helical" evidence="10">
    <location>
        <begin position="185"/>
        <end position="207"/>
    </location>
</feature>
<feature type="transmembrane region" description="Helical" evidence="10">
    <location>
        <begin position="364"/>
        <end position="388"/>
    </location>
</feature>
<dbReference type="GO" id="GO:0006814">
    <property type="term" value="P:sodium ion transport"/>
    <property type="evidence" value="ECO:0007669"/>
    <property type="project" value="UniProtKB-KW"/>
</dbReference>
<proteinExistence type="predicted"/>
<comment type="caution">
    <text evidence="12">The sequence shown here is derived from an EMBL/GenBank/DDBJ whole genome shotgun (WGS) entry which is preliminary data.</text>
</comment>
<evidence type="ECO:0000256" key="4">
    <source>
        <dbReference type="ARBA" id="ARBA00022692"/>
    </source>
</evidence>
<keyword evidence="7" id="KW-0406">Ion transport</keyword>
<feature type="transmembrane region" description="Helical" evidence="10">
    <location>
        <begin position="219"/>
        <end position="236"/>
    </location>
</feature>
<dbReference type="AlphaFoldDB" id="A0A4R2FE36"/>
<evidence type="ECO:0000259" key="11">
    <source>
        <dbReference type="Pfam" id="PF00999"/>
    </source>
</evidence>
<keyword evidence="13" id="KW-1185">Reference proteome</keyword>